<sequence>MHPYHYNTGTNVAVAQQRFVMKVFGWMFAGLSLTGIIGLLLVANPDVYLYFNQNPLVFYGILGAEILLLFLLPSILHRISAFTATFFFFLYAALNGINFSLIIAPYTGVTIVYTFFVTAGIFGIFALYGYLTKRDLSSLGNLLFFALLGLILATIVNIFMDNSILDTVILYAGILIFVGLTAYDIQRIKQMYVAGGDEEVTKAAIIGALALYLDFINLFYYFLRLIGDRD</sequence>
<dbReference type="PANTHER" id="PTHR23291">
    <property type="entry name" value="BAX INHIBITOR-RELATED"/>
    <property type="match status" value="1"/>
</dbReference>
<evidence type="ECO:0000256" key="4">
    <source>
        <dbReference type="ARBA" id="ARBA00022989"/>
    </source>
</evidence>
<feature type="transmembrane region" description="Helical" evidence="6">
    <location>
        <begin position="110"/>
        <end position="131"/>
    </location>
</feature>
<evidence type="ECO:0000313" key="8">
    <source>
        <dbReference type="Proteomes" id="UP000677436"/>
    </source>
</evidence>
<feature type="transmembrane region" description="Helical" evidence="6">
    <location>
        <begin position="203"/>
        <end position="223"/>
    </location>
</feature>
<keyword evidence="4 6" id="KW-1133">Transmembrane helix</keyword>
<name>A0A8D5UDT5_9BACL</name>
<evidence type="ECO:0000256" key="1">
    <source>
        <dbReference type="ARBA" id="ARBA00004141"/>
    </source>
</evidence>
<evidence type="ECO:0000256" key="2">
    <source>
        <dbReference type="ARBA" id="ARBA00010350"/>
    </source>
</evidence>
<comment type="similarity">
    <text evidence="2 6">Belongs to the BI1 family.</text>
</comment>
<feature type="transmembrane region" description="Helical" evidence="6">
    <location>
        <begin position="138"/>
        <end position="158"/>
    </location>
</feature>
<dbReference type="Pfam" id="PF01027">
    <property type="entry name" value="Bax1-I"/>
    <property type="match status" value="1"/>
</dbReference>
<dbReference type="AlphaFoldDB" id="A0A8D5UDT5"/>
<feature type="transmembrane region" description="Helical" evidence="6">
    <location>
        <begin position="83"/>
        <end position="104"/>
    </location>
</feature>
<organism evidence="7 8">
    <name type="scientific">Polycladomyces abyssicola</name>
    <dbReference type="NCBI Taxonomy" id="1125966"/>
    <lineage>
        <taxon>Bacteria</taxon>
        <taxon>Bacillati</taxon>
        <taxon>Bacillota</taxon>
        <taxon>Bacilli</taxon>
        <taxon>Bacillales</taxon>
        <taxon>Thermoactinomycetaceae</taxon>
        <taxon>Polycladomyces</taxon>
    </lineage>
</organism>
<comment type="subcellular location">
    <subcellularLocation>
        <location evidence="1">Membrane</location>
        <topology evidence="1">Multi-pass membrane protein</topology>
    </subcellularLocation>
</comment>
<feature type="transmembrane region" description="Helical" evidence="6">
    <location>
        <begin position="23"/>
        <end position="44"/>
    </location>
</feature>
<dbReference type="EMBL" id="AP024601">
    <property type="protein sequence ID" value="BCU80499.1"/>
    <property type="molecule type" value="Genomic_DNA"/>
</dbReference>
<proteinExistence type="inferred from homology"/>
<dbReference type="GO" id="GO:0005886">
    <property type="term" value="C:plasma membrane"/>
    <property type="evidence" value="ECO:0007669"/>
    <property type="project" value="TreeGrafter"/>
</dbReference>
<keyword evidence="5 6" id="KW-0472">Membrane</keyword>
<reference evidence="7" key="2">
    <citation type="journal article" date="2021" name="Microbiol. Resour. Announc.">
        <title>Complete Genome Sequence of Polycladomyces abyssicola JIR-001T, Isolated from Hemipelagic Sediment in Deep Seawater.</title>
        <authorList>
            <person name="Tsubouchi T."/>
            <person name="Kaneko Y."/>
        </authorList>
    </citation>
    <scope>NUCLEOTIDE SEQUENCE</scope>
    <source>
        <strain evidence="7">JIR-001</strain>
    </source>
</reference>
<keyword evidence="8" id="KW-1185">Reference proteome</keyword>
<reference evidence="7" key="1">
    <citation type="journal article" date="2013" name="Int. J. Syst. Evol. Microbiol.">
        <title>Polycladomyces abyssicola gen. nov., sp. nov., a thermophilic filamentous bacterium isolated from hemipelagic sediment.</title>
        <authorList>
            <person name="Tsubouchi T."/>
            <person name="Shimane Y."/>
            <person name="Mori K."/>
            <person name="Usui K."/>
            <person name="Hiraki T."/>
            <person name="Tame A."/>
            <person name="Uematsu K."/>
            <person name="Maruyama T."/>
            <person name="Hatada Y."/>
        </authorList>
    </citation>
    <scope>NUCLEOTIDE SEQUENCE</scope>
    <source>
        <strain evidence="7">JIR-001</strain>
    </source>
</reference>
<dbReference type="PANTHER" id="PTHR23291:SF50">
    <property type="entry name" value="PROTEIN LIFEGUARD 4"/>
    <property type="match status" value="1"/>
</dbReference>
<feature type="transmembrane region" description="Helical" evidence="6">
    <location>
        <begin position="56"/>
        <end position="76"/>
    </location>
</feature>
<gene>
    <name evidence="7" type="ORF">JIR001_02820</name>
</gene>
<dbReference type="KEGG" id="pabs:JIR001_02820"/>
<dbReference type="InterPro" id="IPR006214">
    <property type="entry name" value="Bax_inhibitor_1-related"/>
</dbReference>
<evidence type="ECO:0000256" key="5">
    <source>
        <dbReference type="ARBA" id="ARBA00023136"/>
    </source>
</evidence>
<dbReference type="CDD" id="cd10432">
    <property type="entry name" value="BI-1-like_bacterial"/>
    <property type="match status" value="1"/>
</dbReference>
<protein>
    <submittedName>
        <fullName evidence="7">Membrane protein</fullName>
    </submittedName>
</protein>
<keyword evidence="3 6" id="KW-0812">Transmembrane</keyword>
<feature type="transmembrane region" description="Helical" evidence="6">
    <location>
        <begin position="164"/>
        <end position="183"/>
    </location>
</feature>
<evidence type="ECO:0000256" key="6">
    <source>
        <dbReference type="RuleBase" id="RU004379"/>
    </source>
</evidence>
<accession>A0A8D5UDT5</accession>
<dbReference type="Proteomes" id="UP000677436">
    <property type="component" value="Chromosome"/>
</dbReference>
<evidence type="ECO:0000256" key="3">
    <source>
        <dbReference type="ARBA" id="ARBA00022692"/>
    </source>
</evidence>
<evidence type="ECO:0000313" key="7">
    <source>
        <dbReference type="EMBL" id="BCU80499.1"/>
    </source>
</evidence>